<dbReference type="AlphaFoldDB" id="A0A3B0VNN1"/>
<feature type="non-terminal residue" evidence="1">
    <location>
        <position position="1"/>
    </location>
</feature>
<name>A0A3B0VNN1_9ZZZZ</name>
<dbReference type="EMBL" id="UOEY01000061">
    <property type="protein sequence ID" value="VAW38469.1"/>
    <property type="molecule type" value="Genomic_DNA"/>
</dbReference>
<accession>A0A3B0VNN1</accession>
<organism evidence="1">
    <name type="scientific">hydrothermal vent metagenome</name>
    <dbReference type="NCBI Taxonomy" id="652676"/>
    <lineage>
        <taxon>unclassified sequences</taxon>
        <taxon>metagenomes</taxon>
        <taxon>ecological metagenomes</taxon>
    </lineage>
</organism>
<protein>
    <submittedName>
        <fullName evidence="1">Uncharacterized protein</fullName>
    </submittedName>
</protein>
<reference evidence="1" key="1">
    <citation type="submission" date="2018-06" db="EMBL/GenBank/DDBJ databases">
        <authorList>
            <person name="Zhirakovskaya E."/>
        </authorList>
    </citation>
    <scope>NUCLEOTIDE SEQUENCE</scope>
</reference>
<gene>
    <name evidence="1" type="ORF">MNBD_DELTA04-409</name>
</gene>
<evidence type="ECO:0000313" key="1">
    <source>
        <dbReference type="EMBL" id="VAW38469.1"/>
    </source>
</evidence>
<proteinExistence type="predicted"/>
<sequence length="32" mass="3321">QGNCITVVDPGNSKVVGKIELGARPMGIVVLR</sequence>